<comment type="caution">
    <text evidence="3">The sequence shown here is derived from an EMBL/GenBank/DDBJ whole genome shotgun (WGS) entry which is preliminary data.</text>
</comment>
<dbReference type="PANTHER" id="PTHR39515">
    <property type="entry name" value="CONSERVED PROTEIN"/>
    <property type="match status" value="1"/>
</dbReference>
<dbReference type="SUPFAM" id="SSF46785">
    <property type="entry name" value="Winged helix' DNA-binding domain"/>
    <property type="match status" value="1"/>
</dbReference>
<sequence length="181" mass="20439">MHIASRGSPPEQWARSAQREGGPPVTQDKRTLNDLERELSLFARHYLSTRQARAGQRLDRSAYLLLTRLELSGSMSLGQLAEAFRLDISTINRQVGALLKQGFVERFPDPDGGMARRFRPTDEGLRQLAADRDRSREGVGTVVAEWPQDELATFVDLLTRFNIDIEGVEGNPWPRERDTHG</sequence>
<dbReference type="SMART" id="SM00347">
    <property type="entry name" value="HTH_MARR"/>
    <property type="match status" value="1"/>
</dbReference>
<reference evidence="3 4" key="1">
    <citation type="submission" date="2021-04" db="EMBL/GenBank/DDBJ databases">
        <title>Whole-genome sequencing of Saccharopolyspora endophytica KCTC 19397.</title>
        <authorList>
            <person name="Ay H."/>
            <person name="Saygin H."/>
            <person name="Sahin N."/>
        </authorList>
    </citation>
    <scope>NUCLEOTIDE SEQUENCE [LARGE SCALE GENOMIC DNA]</scope>
    <source>
        <strain evidence="3 4">KCTC 19397</strain>
    </source>
</reference>
<feature type="domain" description="HTH marR-type" evidence="2">
    <location>
        <begin position="32"/>
        <end position="163"/>
    </location>
</feature>
<dbReference type="SMART" id="SM00418">
    <property type="entry name" value="HTH_ARSR"/>
    <property type="match status" value="1"/>
</dbReference>
<dbReference type="InterPro" id="IPR036390">
    <property type="entry name" value="WH_DNA-bd_sf"/>
</dbReference>
<evidence type="ECO:0000313" key="4">
    <source>
        <dbReference type="Proteomes" id="UP000674084"/>
    </source>
</evidence>
<organism evidence="3 4">
    <name type="scientific">Saccharopolyspora endophytica</name>
    <dbReference type="NCBI Taxonomy" id="543886"/>
    <lineage>
        <taxon>Bacteria</taxon>
        <taxon>Bacillati</taxon>
        <taxon>Actinomycetota</taxon>
        <taxon>Actinomycetes</taxon>
        <taxon>Pseudonocardiales</taxon>
        <taxon>Pseudonocardiaceae</taxon>
        <taxon>Saccharopolyspora</taxon>
    </lineage>
</organism>
<keyword evidence="4" id="KW-1185">Reference proteome</keyword>
<dbReference type="InterPro" id="IPR052526">
    <property type="entry name" value="HTH-type_Bedaq_tolerance"/>
</dbReference>
<feature type="region of interest" description="Disordered" evidence="1">
    <location>
        <begin position="1"/>
        <end position="30"/>
    </location>
</feature>
<dbReference type="PANTHER" id="PTHR39515:SF2">
    <property type="entry name" value="HTH-TYPE TRANSCRIPTIONAL REGULATOR RV0880"/>
    <property type="match status" value="1"/>
</dbReference>
<accession>A0ABS5DKZ6</accession>
<dbReference type="EMBL" id="JAGPXE010000011">
    <property type="protein sequence ID" value="MBQ0926961.1"/>
    <property type="molecule type" value="Genomic_DNA"/>
</dbReference>
<protein>
    <submittedName>
        <fullName evidence="3">MarR family transcriptional regulator</fullName>
    </submittedName>
</protein>
<dbReference type="PROSITE" id="PS50995">
    <property type="entry name" value="HTH_MARR_2"/>
    <property type="match status" value="1"/>
</dbReference>
<dbReference type="InterPro" id="IPR036388">
    <property type="entry name" value="WH-like_DNA-bd_sf"/>
</dbReference>
<proteinExistence type="predicted"/>
<evidence type="ECO:0000259" key="2">
    <source>
        <dbReference type="PROSITE" id="PS50995"/>
    </source>
</evidence>
<name>A0ABS5DKZ6_9PSEU</name>
<dbReference type="Pfam" id="PF01047">
    <property type="entry name" value="MarR"/>
    <property type="match status" value="1"/>
</dbReference>
<dbReference type="InterPro" id="IPR000835">
    <property type="entry name" value="HTH_MarR-typ"/>
</dbReference>
<dbReference type="Gene3D" id="1.10.10.10">
    <property type="entry name" value="Winged helix-like DNA-binding domain superfamily/Winged helix DNA-binding domain"/>
    <property type="match status" value="1"/>
</dbReference>
<dbReference type="Proteomes" id="UP000674084">
    <property type="component" value="Unassembled WGS sequence"/>
</dbReference>
<dbReference type="InterPro" id="IPR001845">
    <property type="entry name" value="HTH_ArsR_DNA-bd_dom"/>
</dbReference>
<evidence type="ECO:0000256" key="1">
    <source>
        <dbReference type="SAM" id="MobiDB-lite"/>
    </source>
</evidence>
<evidence type="ECO:0000313" key="3">
    <source>
        <dbReference type="EMBL" id="MBQ0926961.1"/>
    </source>
</evidence>
<gene>
    <name evidence="3" type="ORF">KBO27_23705</name>
</gene>